<evidence type="ECO:0000313" key="2">
    <source>
        <dbReference type="EMBL" id="TFW27091.1"/>
    </source>
</evidence>
<dbReference type="InterPro" id="IPR000835">
    <property type="entry name" value="HTH_MarR-typ"/>
</dbReference>
<dbReference type="OrthoDB" id="8684306at2"/>
<evidence type="ECO:0000259" key="1">
    <source>
        <dbReference type="PROSITE" id="PS50995"/>
    </source>
</evidence>
<dbReference type="InterPro" id="IPR036388">
    <property type="entry name" value="WH-like_DNA-bd_sf"/>
</dbReference>
<dbReference type="InterPro" id="IPR052526">
    <property type="entry name" value="HTH-type_Bedaq_tolerance"/>
</dbReference>
<organism evidence="2 3">
    <name type="scientific">Duganella callida</name>
    <dbReference type="NCBI Taxonomy" id="2561932"/>
    <lineage>
        <taxon>Bacteria</taxon>
        <taxon>Pseudomonadati</taxon>
        <taxon>Pseudomonadota</taxon>
        <taxon>Betaproteobacteria</taxon>
        <taxon>Burkholderiales</taxon>
        <taxon>Oxalobacteraceae</taxon>
        <taxon>Telluria group</taxon>
        <taxon>Duganella</taxon>
    </lineage>
</organism>
<feature type="domain" description="HTH marR-type" evidence="1">
    <location>
        <begin position="2"/>
        <end position="144"/>
    </location>
</feature>
<dbReference type="SMART" id="SM00347">
    <property type="entry name" value="HTH_MARR"/>
    <property type="match status" value="1"/>
</dbReference>
<sequence>MPTDIAQHAVQLADELRLALHHAFRRIRQESDNDPSGLTLQQKLLLSSISVQPGIGVAELARQEKLRGPTMSGHVKALEALNLVRRDAPDPDDRRRSGLLLTDHGTAVLEAIRARRRDWLARKLAQLPPEGAQALRNALVYLHEIGNDDD</sequence>
<dbReference type="Proteomes" id="UP000297729">
    <property type="component" value="Unassembled WGS sequence"/>
</dbReference>
<comment type="caution">
    <text evidence="2">The sequence shown here is derived from an EMBL/GenBank/DDBJ whole genome shotgun (WGS) entry which is preliminary data.</text>
</comment>
<dbReference type="RefSeq" id="WP_135200985.1">
    <property type="nucleotide sequence ID" value="NZ_SPVG01000073.1"/>
</dbReference>
<dbReference type="Gene3D" id="1.10.10.10">
    <property type="entry name" value="Winged helix-like DNA-binding domain superfamily/Winged helix DNA-binding domain"/>
    <property type="match status" value="1"/>
</dbReference>
<dbReference type="PANTHER" id="PTHR39515:SF2">
    <property type="entry name" value="HTH-TYPE TRANSCRIPTIONAL REGULATOR RV0880"/>
    <property type="match status" value="1"/>
</dbReference>
<dbReference type="InterPro" id="IPR036390">
    <property type="entry name" value="WH_DNA-bd_sf"/>
</dbReference>
<dbReference type="PROSITE" id="PS50995">
    <property type="entry name" value="HTH_MARR_2"/>
    <property type="match status" value="1"/>
</dbReference>
<dbReference type="SUPFAM" id="SSF46785">
    <property type="entry name" value="Winged helix' DNA-binding domain"/>
    <property type="match status" value="1"/>
</dbReference>
<dbReference type="GO" id="GO:0003700">
    <property type="term" value="F:DNA-binding transcription factor activity"/>
    <property type="evidence" value="ECO:0007669"/>
    <property type="project" value="InterPro"/>
</dbReference>
<proteinExistence type="predicted"/>
<dbReference type="Pfam" id="PF12802">
    <property type="entry name" value="MarR_2"/>
    <property type="match status" value="1"/>
</dbReference>
<accession>A0A4Y9SKW9</accession>
<protein>
    <submittedName>
        <fullName evidence="2">MarR family transcriptional regulator</fullName>
    </submittedName>
</protein>
<keyword evidence="3" id="KW-1185">Reference proteome</keyword>
<name>A0A4Y9SKW9_9BURK</name>
<dbReference type="AlphaFoldDB" id="A0A4Y9SKW9"/>
<dbReference type="PANTHER" id="PTHR39515">
    <property type="entry name" value="CONSERVED PROTEIN"/>
    <property type="match status" value="1"/>
</dbReference>
<dbReference type="EMBL" id="SPVG01000073">
    <property type="protein sequence ID" value="TFW27091.1"/>
    <property type="molecule type" value="Genomic_DNA"/>
</dbReference>
<gene>
    <name evidence="2" type="ORF">E4L98_07730</name>
</gene>
<reference evidence="2 3" key="1">
    <citation type="submission" date="2019-03" db="EMBL/GenBank/DDBJ databases">
        <title>Draft Genome Sequence of Duganella callidus sp. nov., a Novel Duganella Species Isolated from Cultivated Soil.</title>
        <authorList>
            <person name="Raths R."/>
            <person name="Peta V."/>
            <person name="Bucking H."/>
        </authorList>
    </citation>
    <scope>NUCLEOTIDE SEQUENCE [LARGE SCALE GENOMIC DNA]</scope>
    <source>
        <strain evidence="2 3">DN04</strain>
    </source>
</reference>
<evidence type="ECO:0000313" key="3">
    <source>
        <dbReference type="Proteomes" id="UP000297729"/>
    </source>
</evidence>